<dbReference type="NCBIfam" id="NF000831">
    <property type="entry name" value="PRK00070.3-1"/>
    <property type="match status" value="1"/>
</dbReference>
<dbReference type="RefSeq" id="WP_035115343.1">
    <property type="nucleotide sequence ID" value="NZ_CP047046.1"/>
</dbReference>
<evidence type="ECO:0000313" key="10">
    <source>
        <dbReference type="EMBL" id="KGM18317.1"/>
    </source>
</evidence>
<dbReference type="GO" id="GO:0008897">
    <property type="term" value="F:holo-[acyl-carrier-protein] synthase activity"/>
    <property type="evidence" value="ECO:0007669"/>
    <property type="project" value="UniProtKB-UniRule"/>
</dbReference>
<dbReference type="EC" id="2.7.8.7" evidence="8"/>
<reference evidence="10 11" key="1">
    <citation type="submission" date="2014-10" db="EMBL/GenBank/DDBJ databases">
        <title>Whole Genome sequence of Corynebacterium auriscanis strain CIP 106629.</title>
        <authorList>
            <person name="Hassan S.S."/>
            <person name="Jamal S.B."/>
            <person name="Tiwari S."/>
            <person name="Oliveira L.D.C."/>
            <person name="Souza F."/>
            <person name="Mariano D.C."/>
            <person name="Almeida S."/>
            <person name="Dorella F."/>
            <person name="Pereira F."/>
            <person name="Carvalho A."/>
            <person name="Leal C.A."/>
            <person name="Soares S.D.C."/>
            <person name="Figueiredo H.C."/>
            <person name="Silva A."/>
            <person name="Azevedo V.A."/>
        </authorList>
    </citation>
    <scope>NUCLEOTIDE SEQUENCE [LARGE SCALE GENOMIC DNA]</scope>
    <source>
        <strain evidence="10 11">CIP 106629</strain>
    </source>
</reference>
<dbReference type="EMBL" id="JRVJ01000018">
    <property type="protein sequence ID" value="KGM18317.1"/>
    <property type="molecule type" value="Genomic_DNA"/>
</dbReference>
<evidence type="ECO:0000256" key="8">
    <source>
        <dbReference type="HAMAP-Rule" id="MF_00101"/>
    </source>
</evidence>
<gene>
    <name evidence="8" type="primary">acpS</name>
    <name evidence="10" type="ORF">MA47_08565</name>
</gene>
<keyword evidence="1 8" id="KW-0444">Lipid biosynthesis</keyword>
<dbReference type="InterPro" id="IPR008278">
    <property type="entry name" value="4-PPantetheinyl_Trfase_dom"/>
</dbReference>
<keyword evidence="11" id="KW-1185">Reference proteome</keyword>
<dbReference type="GO" id="GO:0000287">
    <property type="term" value="F:magnesium ion binding"/>
    <property type="evidence" value="ECO:0007669"/>
    <property type="project" value="UniProtKB-UniRule"/>
</dbReference>
<evidence type="ECO:0000256" key="5">
    <source>
        <dbReference type="ARBA" id="ARBA00022842"/>
    </source>
</evidence>
<dbReference type="SUPFAM" id="SSF56214">
    <property type="entry name" value="4'-phosphopantetheinyl transferase"/>
    <property type="match status" value="1"/>
</dbReference>
<dbReference type="AlphaFoldDB" id="A0A0A2DKL6"/>
<dbReference type="GeneID" id="300553120"/>
<dbReference type="Proteomes" id="UP000030145">
    <property type="component" value="Unassembled WGS sequence"/>
</dbReference>
<comment type="caution">
    <text evidence="10">The sequence shown here is derived from an EMBL/GenBank/DDBJ whole genome shotgun (WGS) entry which is preliminary data.</text>
</comment>
<evidence type="ECO:0000256" key="7">
    <source>
        <dbReference type="ARBA" id="ARBA00023160"/>
    </source>
</evidence>
<evidence type="ECO:0000256" key="2">
    <source>
        <dbReference type="ARBA" id="ARBA00022679"/>
    </source>
</evidence>
<keyword evidence="8" id="KW-0963">Cytoplasm</keyword>
<evidence type="ECO:0000256" key="3">
    <source>
        <dbReference type="ARBA" id="ARBA00022723"/>
    </source>
</evidence>
<dbReference type="Pfam" id="PF01648">
    <property type="entry name" value="ACPS"/>
    <property type="match status" value="1"/>
</dbReference>
<comment type="catalytic activity">
    <reaction evidence="8">
        <text>apo-[ACP] + CoA = holo-[ACP] + adenosine 3',5'-bisphosphate + H(+)</text>
        <dbReference type="Rhea" id="RHEA:12068"/>
        <dbReference type="Rhea" id="RHEA-COMP:9685"/>
        <dbReference type="Rhea" id="RHEA-COMP:9690"/>
        <dbReference type="ChEBI" id="CHEBI:15378"/>
        <dbReference type="ChEBI" id="CHEBI:29999"/>
        <dbReference type="ChEBI" id="CHEBI:57287"/>
        <dbReference type="ChEBI" id="CHEBI:58343"/>
        <dbReference type="ChEBI" id="CHEBI:64479"/>
        <dbReference type="EC" id="2.7.8.7"/>
    </reaction>
</comment>
<evidence type="ECO:0000313" key="11">
    <source>
        <dbReference type="Proteomes" id="UP000030145"/>
    </source>
</evidence>
<dbReference type="Gene3D" id="3.90.470.20">
    <property type="entry name" value="4'-phosphopantetheinyl transferase domain"/>
    <property type="match status" value="1"/>
</dbReference>
<feature type="binding site" evidence="8">
    <location>
        <position position="59"/>
    </location>
    <ligand>
        <name>Mg(2+)</name>
        <dbReference type="ChEBI" id="CHEBI:18420"/>
    </ligand>
</feature>
<dbReference type="GO" id="GO:0006633">
    <property type="term" value="P:fatty acid biosynthetic process"/>
    <property type="evidence" value="ECO:0007669"/>
    <property type="project" value="UniProtKB-UniRule"/>
</dbReference>
<comment type="subcellular location">
    <subcellularLocation>
        <location evidence="8">Cytoplasm</location>
    </subcellularLocation>
</comment>
<sequence>MLGIGTDLVNVPQFAELLSEPGTSFGEAFTAAEWRAAQRRAEVTGNQAQHLAGRWAVKEAFIKAWSAGLYGRPNPVTAEQLVWQHIEVVQDHWSRPALRLHEPLAAIVVASLGDIRWHVSLSHDGDYAIATVIGEQV</sequence>
<dbReference type="NCBIfam" id="TIGR00556">
    <property type="entry name" value="pantethn_trn"/>
    <property type="match status" value="1"/>
</dbReference>
<evidence type="ECO:0000256" key="1">
    <source>
        <dbReference type="ARBA" id="ARBA00022516"/>
    </source>
</evidence>
<keyword evidence="6 8" id="KW-0443">Lipid metabolism</keyword>
<feature type="binding site" evidence="8">
    <location>
        <position position="7"/>
    </location>
    <ligand>
        <name>Mg(2+)</name>
        <dbReference type="ChEBI" id="CHEBI:18420"/>
    </ligand>
</feature>
<organism evidence="10 11">
    <name type="scientific">Corynebacterium auriscanis</name>
    <dbReference type="NCBI Taxonomy" id="99807"/>
    <lineage>
        <taxon>Bacteria</taxon>
        <taxon>Bacillati</taxon>
        <taxon>Actinomycetota</taxon>
        <taxon>Actinomycetes</taxon>
        <taxon>Mycobacteriales</taxon>
        <taxon>Corynebacteriaceae</taxon>
        <taxon>Corynebacterium</taxon>
    </lineage>
</organism>
<dbReference type="GO" id="GO:0005737">
    <property type="term" value="C:cytoplasm"/>
    <property type="evidence" value="ECO:0007669"/>
    <property type="project" value="UniProtKB-SubCell"/>
</dbReference>
<keyword evidence="3 8" id="KW-0479">Metal-binding</keyword>
<dbReference type="HAMAP" id="MF_00101">
    <property type="entry name" value="AcpS"/>
    <property type="match status" value="1"/>
</dbReference>
<feature type="domain" description="4'-phosphopantetheinyl transferase" evidence="9">
    <location>
        <begin position="3"/>
        <end position="132"/>
    </location>
</feature>
<keyword evidence="2 8" id="KW-0808">Transferase</keyword>
<dbReference type="InterPro" id="IPR002582">
    <property type="entry name" value="ACPS"/>
</dbReference>
<dbReference type="InterPro" id="IPR004568">
    <property type="entry name" value="Ppantetheine-prot_Trfase_dom"/>
</dbReference>
<comment type="cofactor">
    <cofactor evidence="8">
        <name>Mg(2+)</name>
        <dbReference type="ChEBI" id="CHEBI:18420"/>
    </cofactor>
</comment>
<keyword evidence="4 8" id="KW-0276">Fatty acid metabolism</keyword>
<name>A0A0A2DKL6_9CORY</name>
<protein>
    <recommendedName>
        <fullName evidence="8">Holo-[acyl-carrier-protein] synthase</fullName>
        <shortName evidence="8">Holo-ACP synthase</shortName>
        <ecNumber evidence="8">2.7.8.7</ecNumber>
    </recommendedName>
    <alternativeName>
        <fullName evidence="8">4'-phosphopantetheinyl transferase AcpS</fullName>
    </alternativeName>
</protein>
<keyword evidence="7 8" id="KW-0275">Fatty acid biosynthesis</keyword>
<dbReference type="InterPro" id="IPR037143">
    <property type="entry name" value="4-PPantetheinyl_Trfase_dom_sf"/>
</dbReference>
<keyword evidence="5 8" id="KW-0460">Magnesium</keyword>
<comment type="function">
    <text evidence="8">Transfers the 4'-phosphopantetheine moiety from coenzyme A to a Ser of acyl-carrier-protein.</text>
</comment>
<proteinExistence type="inferred from homology"/>
<evidence type="ECO:0000256" key="4">
    <source>
        <dbReference type="ARBA" id="ARBA00022832"/>
    </source>
</evidence>
<evidence type="ECO:0000256" key="6">
    <source>
        <dbReference type="ARBA" id="ARBA00023098"/>
    </source>
</evidence>
<evidence type="ECO:0000259" key="9">
    <source>
        <dbReference type="Pfam" id="PF01648"/>
    </source>
</evidence>
<accession>A0A0A2DKL6</accession>
<comment type="similarity">
    <text evidence="8">Belongs to the P-Pant transferase superfamily. AcpS family.</text>
</comment>